<reference evidence="2 3" key="1">
    <citation type="submission" date="2015-02" db="EMBL/GenBank/DDBJ databases">
        <title>Genome Sequencing of Rickettsiales.</title>
        <authorList>
            <person name="Daugherty S.C."/>
            <person name="Su Q."/>
            <person name="Abolude K."/>
            <person name="Beier-Sexton M."/>
            <person name="Carlyon J.A."/>
            <person name="Carter R."/>
            <person name="Day N.P."/>
            <person name="Dumler S.J."/>
            <person name="Dyachenko V."/>
            <person name="Godinez A."/>
            <person name="Kurtti T.J."/>
            <person name="Lichay M."/>
            <person name="Mullins K.E."/>
            <person name="Ott S."/>
            <person name="Pappas-Brown V."/>
            <person name="Paris D.H."/>
            <person name="Patel P."/>
            <person name="Richards A.L."/>
            <person name="Sadzewicz L."/>
            <person name="Sears K."/>
            <person name="Seidman D."/>
            <person name="Sengamalay N."/>
            <person name="Stenos J."/>
            <person name="Tallon L.J."/>
            <person name="Vincent G."/>
            <person name="Fraser C.M."/>
            <person name="Munderloh U."/>
            <person name="Dunning-Hotopp J.C."/>
        </authorList>
    </citation>
    <scope>NUCLEOTIDE SEQUENCE [LARGE SCALE GENOMIC DNA]</scope>
    <source>
        <strain evidence="2 3">ApMUC09</strain>
    </source>
</reference>
<proteinExistence type="predicted"/>
<dbReference type="Proteomes" id="UP000033441">
    <property type="component" value="Unassembled WGS sequence"/>
</dbReference>
<feature type="signal peptide" evidence="1">
    <location>
        <begin position="1"/>
        <end position="20"/>
    </location>
</feature>
<keyword evidence="1" id="KW-0732">Signal</keyword>
<accession>A0A0F3NCX9</accession>
<dbReference type="AlphaFoldDB" id="A0A0F3NCX9"/>
<evidence type="ECO:0000313" key="3">
    <source>
        <dbReference type="Proteomes" id="UP000033441"/>
    </source>
</evidence>
<organism evidence="2 3">
    <name type="scientific">Anaplasma phagocytophilum str. ApMUC09</name>
    <dbReference type="NCBI Taxonomy" id="1359152"/>
    <lineage>
        <taxon>Bacteria</taxon>
        <taxon>Pseudomonadati</taxon>
        <taxon>Pseudomonadota</taxon>
        <taxon>Alphaproteobacteria</taxon>
        <taxon>Rickettsiales</taxon>
        <taxon>Anaplasmataceae</taxon>
        <taxon>Anaplasma</taxon>
        <taxon>phagocytophilum group</taxon>
    </lineage>
</organism>
<protein>
    <submittedName>
        <fullName evidence="2">Uncharacterized protein</fullName>
    </submittedName>
</protein>
<comment type="caution">
    <text evidence="2">The sequence shown here is derived from an EMBL/GenBank/DDBJ whole genome shotgun (WGS) entry which is preliminary data.</text>
</comment>
<gene>
    <name evidence="2" type="ORF">APHMUC_0158</name>
</gene>
<feature type="chain" id="PRO_5002465045" evidence="1">
    <location>
        <begin position="21"/>
        <end position="47"/>
    </location>
</feature>
<name>A0A0F3NCX9_ANAPH</name>
<evidence type="ECO:0000313" key="2">
    <source>
        <dbReference type="EMBL" id="KJV64759.1"/>
    </source>
</evidence>
<sequence>MGMHCLVLLFFSLHSSGALTETSLFYGSILDQSFQLLSHKLQAKIMQ</sequence>
<dbReference type="EMBL" id="LANV01000001">
    <property type="protein sequence ID" value="KJV64759.1"/>
    <property type="molecule type" value="Genomic_DNA"/>
</dbReference>
<evidence type="ECO:0000256" key="1">
    <source>
        <dbReference type="SAM" id="SignalP"/>
    </source>
</evidence>
<dbReference type="PATRIC" id="fig|1359152.3.peg.163"/>